<dbReference type="Gene3D" id="1.10.8.60">
    <property type="match status" value="1"/>
</dbReference>
<dbReference type="Pfam" id="PF00158">
    <property type="entry name" value="Sigma54_activat"/>
    <property type="match status" value="1"/>
</dbReference>
<dbReference type="GO" id="GO:0043565">
    <property type="term" value="F:sequence-specific DNA binding"/>
    <property type="evidence" value="ECO:0007669"/>
    <property type="project" value="InterPro"/>
</dbReference>
<sequence length="467" mass="53510">MILFNSVSKVIQAFSKLLEVEIACFNNSGNLIAATEEYIIRKGRKVHIPFFNSLYGNHVTLLHQPGKMKMCEGCHFINSCPSKAELVQDMIISGEKYGYLSFVSFSEEKEKNLVENIDYYSEWLSRLKEIIVSILHDIDEFKINDFPTPTKTDYIFGDSKSFTPIQKLICNIKNSTSTILITGETGTGKSLLAKYIHQTSPVRKGAFVELNCASIPESLFESELFGYEEGAFTNARKSGKKGYFELAHNGTLFLDEIADLPLTLQPKLLKVLQDGMIQRVGGTVSKKVNVRLIVATNQSFEELMNKKLFRSDLFYRLNVLPFTIPPLRERLEDLPLFMTNIIEKLQDRTGKYVRSYTNEYINRLSAYHWPGNLRELENVVEYSMNMETEDLLTENSLPPYLLNFCLLQHKDDKESDLNEAERKVITQKLQHYGYSYNAKQLVADDLGISIRTLYRKIDKLQITPSNS</sequence>
<dbReference type="InterPro" id="IPR025662">
    <property type="entry name" value="Sigma_54_int_dom_ATP-bd_1"/>
</dbReference>
<dbReference type="CDD" id="cd00009">
    <property type="entry name" value="AAA"/>
    <property type="match status" value="1"/>
</dbReference>
<evidence type="ECO:0000256" key="2">
    <source>
        <dbReference type="ARBA" id="ARBA00022840"/>
    </source>
</evidence>
<proteinExistence type="predicted"/>
<dbReference type="PROSITE" id="PS00676">
    <property type="entry name" value="SIGMA54_INTERACT_2"/>
    <property type="match status" value="1"/>
</dbReference>
<evidence type="ECO:0000313" key="8">
    <source>
        <dbReference type="Proteomes" id="UP000658225"/>
    </source>
</evidence>
<keyword evidence="1" id="KW-0547">Nucleotide-binding</keyword>
<dbReference type="PANTHER" id="PTHR32071">
    <property type="entry name" value="TRANSCRIPTIONAL REGULATORY PROTEIN"/>
    <property type="match status" value="1"/>
</dbReference>
<evidence type="ECO:0000259" key="6">
    <source>
        <dbReference type="PROSITE" id="PS50045"/>
    </source>
</evidence>
<dbReference type="EMBL" id="JADBEL010000001">
    <property type="protein sequence ID" value="MBE1553014.1"/>
    <property type="molecule type" value="Genomic_DNA"/>
</dbReference>
<evidence type="ECO:0000256" key="5">
    <source>
        <dbReference type="ARBA" id="ARBA00023163"/>
    </source>
</evidence>
<evidence type="ECO:0000256" key="1">
    <source>
        <dbReference type="ARBA" id="ARBA00022741"/>
    </source>
</evidence>
<keyword evidence="4" id="KW-0238">DNA-binding</keyword>
<comment type="caution">
    <text evidence="7">The sequence shown here is derived from an EMBL/GenBank/DDBJ whole genome shotgun (WGS) entry which is preliminary data.</text>
</comment>
<organism evidence="7 8">
    <name type="scientific">Sporosarcina limicola</name>
    <dbReference type="NCBI Taxonomy" id="34101"/>
    <lineage>
        <taxon>Bacteria</taxon>
        <taxon>Bacillati</taxon>
        <taxon>Bacillota</taxon>
        <taxon>Bacilli</taxon>
        <taxon>Bacillales</taxon>
        <taxon>Caryophanaceae</taxon>
        <taxon>Sporosarcina</taxon>
    </lineage>
</organism>
<evidence type="ECO:0000256" key="4">
    <source>
        <dbReference type="ARBA" id="ARBA00023125"/>
    </source>
</evidence>
<feature type="domain" description="Sigma-54 factor interaction" evidence="6">
    <location>
        <begin position="155"/>
        <end position="385"/>
    </location>
</feature>
<keyword evidence="2" id="KW-0067">ATP-binding</keyword>
<keyword evidence="8" id="KW-1185">Reference proteome</keyword>
<evidence type="ECO:0000256" key="3">
    <source>
        <dbReference type="ARBA" id="ARBA00023015"/>
    </source>
</evidence>
<dbReference type="SUPFAM" id="SSF52540">
    <property type="entry name" value="P-loop containing nucleoside triphosphate hydrolases"/>
    <property type="match status" value="1"/>
</dbReference>
<dbReference type="GO" id="GO:0005524">
    <property type="term" value="F:ATP binding"/>
    <property type="evidence" value="ECO:0007669"/>
    <property type="project" value="UniProtKB-KW"/>
</dbReference>
<dbReference type="InterPro" id="IPR025944">
    <property type="entry name" value="Sigma_54_int_dom_CS"/>
</dbReference>
<dbReference type="InterPro" id="IPR002197">
    <property type="entry name" value="HTH_Fis"/>
</dbReference>
<dbReference type="RefSeq" id="WP_192596849.1">
    <property type="nucleotide sequence ID" value="NZ_JADBEL010000001.1"/>
</dbReference>
<dbReference type="InterPro" id="IPR002078">
    <property type="entry name" value="Sigma_54_int"/>
</dbReference>
<dbReference type="InterPro" id="IPR027417">
    <property type="entry name" value="P-loop_NTPase"/>
</dbReference>
<dbReference type="AlphaFoldDB" id="A0A927MK22"/>
<reference evidence="7" key="1">
    <citation type="submission" date="2020-10" db="EMBL/GenBank/DDBJ databases">
        <title>Genomic Encyclopedia of Type Strains, Phase IV (KMG-IV): sequencing the most valuable type-strain genomes for metagenomic binning, comparative biology and taxonomic classification.</title>
        <authorList>
            <person name="Goeker M."/>
        </authorList>
    </citation>
    <scope>NUCLEOTIDE SEQUENCE</scope>
    <source>
        <strain evidence="7">DSM 13886</strain>
    </source>
</reference>
<accession>A0A927MK22</accession>
<dbReference type="Pfam" id="PF02954">
    <property type="entry name" value="HTH_8"/>
    <property type="match status" value="1"/>
</dbReference>
<gene>
    <name evidence="7" type="ORF">H4683_000083</name>
</gene>
<dbReference type="InterPro" id="IPR025943">
    <property type="entry name" value="Sigma_54_int_dom_ATP-bd_2"/>
</dbReference>
<dbReference type="PROSITE" id="PS00675">
    <property type="entry name" value="SIGMA54_INTERACT_1"/>
    <property type="match status" value="1"/>
</dbReference>
<dbReference type="PROSITE" id="PS00688">
    <property type="entry name" value="SIGMA54_INTERACT_3"/>
    <property type="match status" value="1"/>
</dbReference>
<evidence type="ECO:0000313" key="7">
    <source>
        <dbReference type="EMBL" id="MBE1553014.1"/>
    </source>
</evidence>
<protein>
    <submittedName>
        <fullName evidence="7">Transcriptional regulator with PAS, ATPase and Fis domain</fullName>
    </submittedName>
</protein>
<dbReference type="Proteomes" id="UP000658225">
    <property type="component" value="Unassembled WGS sequence"/>
</dbReference>
<keyword evidence="3" id="KW-0805">Transcription regulation</keyword>
<dbReference type="PROSITE" id="PS50045">
    <property type="entry name" value="SIGMA54_INTERACT_4"/>
    <property type="match status" value="1"/>
</dbReference>
<dbReference type="GO" id="GO:0006355">
    <property type="term" value="P:regulation of DNA-templated transcription"/>
    <property type="evidence" value="ECO:0007669"/>
    <property type="project" value="InterPro"/>
</dbReference>
<dbReference type="SMART" id="SM00382">
    <property type="entry name" value="AAA"/>
    <property type="match status" value="1"/>
</dbReference>
<dbReference type="PANTHER" id="PTHR32071:SF57">
    <property type="entry name" value="C4-DICARBOXYLATE TRANSPORT TRANSCRIPTIONAL REGULATORY PROTEIN DCTD"/>
    <property type="match status" value="1"/>
</dbReference>
<name>A0A927MK22_9BACL</name>
<dbReference type="InterPro" id="IPR003593">
    <property type="entry name" value="AAA+_ATPase"/>
</dbReference>
<dbReference type="InterPro" id="IPR058031">
    <property type="entry name" value="AAA_lid_NorR"/>
</dbReference>
<dbReference type="Gene3D" id="1.10.10.60">
    <property type="entry name" value="Homeodomain-like"/>
    <property type="match status" value="1"/>
</dbReference>
<dbReference type="FunFam" id="3.40.50.300:FF:000006">
    <property type="entry name" value="DNA-binding transcriptional regulator NtrC"/>
    <property type="match status" value="1"/>
</dbReference>
<dbReference type="Pfam" id="PF25601">
    <property type="entry name" value="AAA_lid_14"/>
    <property type="match status" value="1"/>
</dbReference>
<keyword evidence="5" id="KW-0804">Transcription</keyword>
<dbReference type="Gene3D" id="3.40.50.300">
    <property type="entry name" value="P-loop containing nucleotide triphosphate hydrolases"/>
    <property type="match status" value="1"/>
</dbReference>